<evidence type="ECO:0000259" key="3">
    <source>
        <dbReference type="Pfam" id="PF18962"/>
    </source>
</evidence>
<dbReference type="Proteomes" id="UP000719267">
    <property type="component" value="Unassembled WGS sequence"/>
</dbReference>
<gene>
    <name evidence="4" type="ORF">KW502_12215</name>
</gene>
<dbReference type="Pfam" id="PF18962">
    <property type="entry name" value="Por_Secre_tail"/>
    <property type="match status" value="1"/>
</dbReference>
<protein>
    <submittedName>
        <fullName evidence="4">T9SS type A sorting domain-containing protein</fullName>
    </submittedName>
</protein>
<feature type="domain" description="Secretion system C-terminal sorting" evidence="3">
    <location>
        <begin position="420"/>
        <end position="487"/>
    </location>
</feature>
<organism evidence="4 5">
    <name type="scientific">Mesonia aestuariivivens</name>
    <dbReference type="NCBI Taxonomy" id="2796128"/>
    <lineage>
        <taxon>Bacteria</taxon>
        <taxon>Pseudomonadati</taxon>
        <taxon>Bacteroidota</taxon>
        <taxon>Flavobacteriia</taxon>
        <taxon>Flavobacteriales</taxon>
        <taxon>Flavobacteriaceae</taxon>
        <taxon>Mesonia</taxon>
    </lineage>
</organism>
<feature type="signal peptide" evidence="2">
    <location>
        <begin position="1"/>
        <end position="19"/>
    </location>
</feature>
<comment type="caution">
    <text evidence="4">The sequence shown here is derived from an EMBL/GenBank/DDBJ whole genome shotgun (WGS) entry which is preliminary data.</text>
</comment>
<name>A0ABS6W3W4_9FLAO</name>
<feature type="chain" id="PRO_5047173402" evidence="2">
    <location>
        <begin position="20"/>
        <end position="488"/>
    </location>
</feature>
<accession>A0ABS6W3W4</accession>
<evidence type="ECO:0000313" key="5">
    <source>
        <dbReference type="Proteomes" id="UP000719267"/>
    </source>
</evidence>
<reference evidence="4 5" key="1">
    <citation type="submission" date="2021-07" db="EMBL/GenBank/DDBJ databases">
        <title>Mesonia aestuariivivens sp. nov., isolated from a tidal flat.</title>
        <authorList>
            <person name="Kim Y.-O."/>
            <person name="Yoon J.-H."/>
        </authorList>
    </citation>
    <scope>NUCLEOTIDE SEQUENCE [LARGE SCALE GENOMIC DNA]</scope>
    <source>
        <strain evidence="4 5">JHPTF-M18</strain>
    </source>
</reference>
<evidence type="ECO:0000256" key="1">
    <source>
        <dbReference type="ARBA" id="ARBA00022729"/>
    </source>
</evidence>
<dbReference type="InterPro" id="IPR006626">
    <property type="entry name" value="PbH1"/>
</dbReference>
<dbReference type="SMART" id="SM00710">
    <property type="entry name" value="PbH1"/>
    <property type="match status" value="5"/>
</dbReference>
<keyword evidence="1 2" id="KW-0732">Signal</keyword>
<proteinExistence type="predicted"/>
<keyword evidence="5" id="KW-1185">Reference proteome</keyword>
<sequence length="488" mass="52997">MKKITLALFAFLCFIGSKAQYTTPNTGVSWTLTDLLNTTNSPLIFDGTNYTLTDDLIIAENDSFQLSSAESLYIDENVLIQVFGYFSSHPATGEMVITATDSLTPYEGFRFEDNSEININNTVIKNGGGLRVLTDNFTLTNSYLAYNVTGATTGAVVSVSYGSPIIKNNTFIENDLPAVASGANQEVSAIITGNYLEGNGQSNQNRPQINMGPSGIDTLKIIQNTIIGDPELDQVGGIAVANLTGSEIRCIIDDNTITNNRYGITIVGGNSFAYLRNNIIEDNNTQGIPNLGGSGISLNSSSNTQEIIATNNEVRGNLWGITVIGEASINLGDNDENPGGNVFANNENGGVTYALYNNTPNTITALHNCWIEGQENTLADAESVIFHQPDDSSLGEVLYDPVDCEAMDINKIELEKITFYPNPALNKLFIENTQQLEGITILDLTGKQLQNFKLREEENQIDISLKSGMYLIQFKKGNAIKIEKLIVE</sequence>
<dbReference type="EMBL" id="JAHWDF010000014">
    <property type="protein sequence ID" value="MBW2962558.1"/>
    <property type="molecule type" value="Genomic_DNA"/>
</dbReference>
<dbReference type="NCBIfam" id="TIGR04183">
    <property type="entry name" value="Por_Secre_tail"/>
    <property type="match status" value="1"/>
</dbReference>
<dbReference type="InterPro" id="IPR026444">
    <property type="entry name" value="Secre_tail"/>
</dbReference>
<evidence type="ECO:0000256" key="2">
    <source>
        <dbReference type="SAM" id="SignalP"/>
    </source>
</evidence>
<dbReference type="RefSeq" id="WP_219040841.1">
    <property type="nucleotide sequence ID" value="NZ_JAHWDF010000014.1"/>
</dbReference>
<evidence type="ECO:0000313" key="4">
    <source>
        <dbReference type="EMBL" id="MBW2962558.1"/>
    </source>
</evidence>